<organism evidence="2 3">
    <name type="scientific">Filobacillus milosensis</name>
    <dbReference type="NCBI Taxonomy" id="94137"/>
    <lineage>
        <taxon>Bacteria</taxon>
        <taxon>Bacillati</taxon>
        <taxon>Bacillota</taxon>
        <taxon>Bacilli</taxon>
        <taxon>Bacillales</taxon>
        <taxon>Bacillaceae</taxon>
        <taxon>Filobacillus</taxon>
    </lineage>
</organism>
<dbReference type="OrthoDB" id="2380881at2"/>
<evidence type="ECO:0000313" key="2">
    <source>
        <dbReference type="EMBL" id="TFB18866.1"/>
    </source>
</evidence>
<evidence type="ECO:0000259" key="1">
    <source>
        <dbReference type="Pfam" id="PF13349"/>
    </source>
</evidence>
<dbReference type="RefSeq" id="WP_134340567.1">
    <property type="nucleotide sequence ID" value="NZ_SOPW01000012.1"/>
</dbReference>
<comment type="caution">
    <text evidence="2">The sequence shown here is derived from an EMBL/GenBank/DDBJ whole genome shotgun (WGS) entry which is preliminary data.</text>
</comment>
<proteinExistence type="predicted"/>
<dbReference type="InterPro" id="IPR025164">
    <property type="entry name" value="Toastrack_DUF4097"/>
</dbReference>
<reference evidence="2 3" key="1">
    <citation type="submission" date="2019-03" db="EMBL/GenBank/DDBJ databases">
        <authorList>
            <person name="He R.-H."/>
        </authorList>
    </citation>
    <scope>NUCLEOTIDE SEQUENCE [LARGE SCALE GENOMIC DNA]</scope>
    <source>
        <strain evidence="3">SH 714</strain>
    </source>
</reference>
<evidence type="ECO:0000313" key="3">
    <source>
        <dbReference type="Proteomes" id="UP000297975"/>
    </source>
</evidence>
<accession>A0A4Y8IM55</accession>
<dbReference type="PANTHER" id="PTHR34094:SF1">
    <property type="entry name" value="PROTEIN FAM185A"/>
    <property type="match status" value="1"/>
</dbReference>
<keyword evidence="3" id="KW-1185">Reference proteome</keyword>
<dbReference type="Proteomes" id="UP000297975">
    <property type="component" value="Unassembled WGS sequence"/>
</dbReference>
<dbReference type="AlphaFoldDB" id="A0A4Y8IM55"/>
<feature type="domain" description="DUF4097" evidence="1">
    <location>
        <begin position="130"/>
        <end position="275"/>
    </location>
</feature>
<protein>
    <recommendedName>
        <fullName evidence="1">DUF4097 domain-containing protein</fullName>
    </recommendedName>
</protein>
<name>A0A4Y8IM55_9BACI</name>
<sequence>MKKIAIIAAIVLVVSFIGLAITVSVSGESLKETFMGQTETVEDSKTFNGDEIKHIEVDISSAEVNVMRTEESNITVEYYGKFNKIYQNQFKVEKNGDELQVEKKFSPSFFIFNFGTEAKIDIFLPDQEFQSFEVDVSAGKLDLQDLKVKDLEIDTSAGKVELASAETEQTSIDTSAGEVIVDGITGDLDIDTSAGRVEVNLEQLAQHINVDTSAGEVIINTSEKPTDLTLDYSASAGSGKIDFPLDSYQENSHNRIRGIVGDGTYRVDVSTSAGSFEFNVD</sequence>
<dbReference type="Pfam" id="PF13349">
    <property type="entry name" value="DUF4097"/>
    <property type="match status" value="1"/>
</dbReference>
<dbReference type="PANTHER" id="PTHR34094">
    <property type="match status" value="1"/>
</dbReference>
<dbReference type="EMBL" id="SOPW01000012">
    <property type="protein sequence ID" value="TFB18866.1"/>
    <property type="molecule type" value="Genomic_DNA"/>
</dbReference>
<gene>
    <name evidence="2" type="ORF">E3U55_11375</name>
</gene>